<gene>
    <name evidence="5" type="ORF">HAHE_01140</name>
</gene>
<dbReference type="Gene3D" id="1.10.10.10">
    <property type="entry name" value="Winged helix-like DNA-binding domain superfamily/Winged helix DNA-binding domain"/>
    <property type="match status" value="1"/>
</dbReference>
<dbReference type="SMART" id="SM00345">
    <property type="entry name" value="HTH_GNTR"/>
    <property type="match status" value="1"/>
</dbReference>
<dbReference type="PROSITE" id="PS50949">
    <property type="entry name" value="HTH_GNTR"/>
    <property type="match status" value="1"/>
</dbReference>
<dbReference type="InterPro" id="IPR011711">
    <property type="entry name" value="GntR_C"/>
</dbReference>
<evidence type="ECO:0000256" key="1">
    <source>
        <dbReference type="ARBA" id="ARBA00023015"/>
    </source>
</evidence>
<dbReference type="InterPro" id="IPR036388">
    <property type="entry name" value="WH-like_DNA-bd_sf"/>
</dbReference>
<dbReference type="SMART" id="SM00895">
    <property type="entry name" value="FCD"/>
    <property type="match status" value="1"/>
</dbReference>
<keyword evidence="6" id="KW-1185">Reference proteome</keyword>
<dbReference type="Proteomes" id="UP001374893">
    <property type="component" value="Chromosome"/>
</dbReference>
<accession>A0ABN6GYB8</accession>
<feature type="domain" description="HTH gntR-type" evidence="4">
    <location>
        <begin position="9"/>
        <end position="76"/>
    </location>
</feature>
<keyword evidence="2" id="KW-0238">DNA-binding</keyword>
<dbReference type="InterPro" id="IPR036390">
    <property type="entry name" value="WH_DNA-bd_sf"/>
</dbReference>
<dbReference type="SUPFAM" id="SSF46785">
    <property type="entry name" value="Winged helix' DNA-binding domain"/>
    <property type="match status" value="1"/>
</dbReference>
<dbReference type="InterPro" id="IPR000524">
    <property type="entry name" value="Tscrpt_reg_HTH_GntR"/>
</dbReference>
<dbReference type="PANTHER" id="PTHR43537:SF41">
    <property type="entry name" value="TRANSCRIPTIONAL REGULATORY PROTEIN"/>
    <property type="match status" value="1"/>
</dbReference>
<name>A0ABN6GYB8_9BACT</name>
<evidence type="ECO:0000256" key="3">
    <source>
        <dbReference type="ARBA" id="ARBA00023163"/>
    </source>
</evidence>
<protein>
    <submittedName>
        <fullName evidence="5">GntR family transcriptional regulator</fullName>
    </submittedName>
</protein>
<keyword evidence="1" id="KW-0805">Transcription regulation</keyword>
<evidence type="ECO:0000313" key="5">
    <source>
        <dbReference type="EMBL" id="BCX46206.1"/>
    </source>
</evidence>
<dbReference type="CDD" id="cd07377">
    <property type="entry name" value="WHTH_GntR"/>
    <property type="match status" value="1"/>
</dbReference>
<evidence type="ECO:0000313" key="6">
    <source>
        <dbReference type="Proteomes" id="UP001374893"/>
    </source>
</evidence>
<dbReference type="PANTHER" id="PTHR43537">
    <property type="entry name" value="TRANSCRIPTIONAL REGULATOR, GNTR FAMILY"/>
    <property type="match status" value="1"/>
</dbReference>
<evidence type="ECO:0000259" key="4">
    <source>
        <dbReference type="PROSITE" id="PS50949"/>
    </source>
</evidence>
<dbReference type="InterPro" id="IPR008920">
    <property type="entry name" value="TF_FadR/GntR_C"/>
</dbReference>
<keyword evidence="3" id="KW-0804">Transcription</keyword>
<dbReference type="Pfam" id="PF07729">
    <property type="entry name" value="FCD"/>
    <property type="match status" value="1"/>
</dbReference>
<dbReference type="EMBL" id="AP024702">
    <property type="protein sequence ID" value="BCX46206.1"/>
    <property type="molecule type" value="Genomic_DNA"/>
</dbReference>
<sequence length="203" mass="22852">MKEKITPVRTIRDQIVGMLRADILSGRLPRGTKLREQALAERFGVSRAPIRDVIMQLTQQGLAVSEPNCGATVSERAAEWMQPLIVKIRLDIEIFALRKSIKQIGDNDIARLEELVEGIGKACADGDMAAVADLDISFHEALLSCADEPDLIAIWLPIVTRMILQYTRLVEREEIHEEHVEILEAVRAKDIQRAVRALKQNIR</sequence>
<dbReference type="RefSeq" id="WP_338687607.1">
    <property type="nucleotide sequence ID" value="NZ_AP024702.1"/>
</dbReference>
<organism evidence="5 6">
    <name type="scientific">Haloferula helveola</name>
    <dbReference type="NCBI Taxonomy" id="490095"/>
    <lineage>
        <taxon>Bacteria</taxon>
        <taxon>Pseudomonadati</taxon>
        <taxon>Verrucomicrobiota</taxon>
        <taxon>Verrucomicrobiia</taxon>
        <taxon>Verrucomicrobiales</taxon>
        <taxon>Verrucomicrobiaceae</taxon>
        <taxon>Haloferula</taxon>
    </lineage>
</organism>
<proteinExistence type="predicted"/>
<dbReference type="Pfam" id="PF00392">
    <property type="entry name" value="GntR"/>
    <property type="match status" value="1"/>
</dbReference>
<dbReference type="SUPFAM" id="SSF48008">
    <property type="entry name" value="GntR ligand-binding domain-like"/>
    <property type="match status" value="1"/>
</dbReference>
<reference evidence="5 6" key="1">
    <citation type="submission" date="2021-06" db="EMBL/GenBank/DDBJ databases">
        <title>Complete genome of Haloferula helveola possessing various polysaccharide degrading enzymes.</title>
        <authorList>
            <person name="Takami H."/>
            <person name="Huang C."/>
            <person name="Hamasaki K."/>
        </authorList>
    </citation>
    <scope>NUCLEOTIDE SEQUENCE [LARGE SCALE GENOMIC DNA]</scope>
    <source>
        <strain evidence="5 6">CN-1</strain>
    </source>
</reference>
<dbReference type="Gene3D" id="1.20.120.530">
    <property type="entry name" value="GntR ligand-binding domain-like"/>
    <property type="match status" value="1"/>
</dbReference>
<evidence type="ECO:0000256" key="2">
    <source>
        <dbReference type="ARBA" id="ARBA00023125"/>
    </source>
</evidence>